<accession>A0A8E3B5F9</accession>
<reference evidence="2 3" key="1">
    <citation type="submission" date="2018-05" db="EMBL/GenBank/DDBJ databases">
        <title>Genomic Encyclopedia of Type Strains, Phase IV (KMG-IV): sequencing the most valuable type-strain genomes for metagenomic binning, comparative biology and taxonomic classification.</title>
        <authorList>
            <person name="Goeker M."/>
        </authorList>
    </citation>
    <scope>NUCLEOTIDE SEQUENCE [LARGE SCALE GENOMIC DNA]</scope>
    <source>
        <strain evidence="2 3">DSM 2626</strain>
    </source>
</reference>
<proteinExistence type="predicted"/>
<sequence>MKDAHRLEAAFSAAARRVMREFHRFVPLSLKRRMQKRAYPRATPANRIFISGCARSGTTLTQRLMRCFEDIFVHPPEARYTMLDMLDRPESNLVVKRDARSFAHLAKLPASIGLIYCVRHPFDTLTSSHPQTRNERRFHVTPHRWLAEYDALIKLKKAQPHRQILFVRYEDMIGAPDAIQQRIAQLFGLTPRIRFSEDPDNPIRVASLRKWERSEEFRTYLGGLSPAFLVRVQRFCAEFGYDMPITSQTVDAP</sequence>
<name>A0A8E3B5F9_RHILI</name>
<dbReference type="Proteomes" id="UP000245631">
    <property type="component" value="Unassembled WGS sequence"/>
</dbReference>
<dbReference type="SUPFAM" id="SSF52540">
    <property type="entry name" value="P-loop containing nucleoside triphosphate hydrolases"/>
    <property type="match status" value="1"/>
</dbReference>
<protein>
    <submittedName>
        <fullName evidence="2">Sulfotransferase domain-containing protein</fullName>
    </submittedName>
</protein>
<dbReference type="GeneID" id="61052362"/>
<gene>
    <name evidence="2" type="ORF">C8D77_103389</name>
</gene>
<comment type="caution">
    <text evidence="2">The sequence shown here is derived from an EMBL/GenBank/DDBJ whole genome shotgun (WGS) entry which is preliminary data.</text>
</comment>
<dbReference type="Gene3D" id="3.40.50.300">
    <property type="entry name" value="P-loop containing nucleotide triphosphate hydrolases"/>
    <property type="match status" value="2"/>
</dbReference>
<evidence type="ECO:0000313" key="3">
    <source>
        <dbReference type="Proteomes" id="UP000245631"/>
    </source>
</evidence>
<dbReference type="RefSeq" id="WP_109664440.1">
    <property type="nucleotide sequence ID" value="NZ_QGGH01000003.1"/>
</dbReference>
<dbReference type="AlphaFoldDB" id="A0A8E3B5F9"/>
<keyword evidence="2" id="KW-0808">Transferase</keyword>
<dbReference type="InterPro" id="IPR000863">
    <property type="entry name" value="Sulfotransferase_dom"/>
</dbReference>
<dbReference type="GO" id="GO:0008146">
    <property type="term" value="F:sulfotransferase activity"/>
    <property type="evidence" value="ECO:0007669"/>
    <property type="project" value="InterPro"/>
</dbReference>
<evidence type="ECO:0000313" key="2">
    <source>
        <dbReference type="EMBL" id="PWJ91691.1"/>
    </source>
</evidence>
<dbReference type="InterPro" id="IPR027417">
    <property type="entry name" value="P-loop_NTPase"/>
</dbReference>
<organism evidence="2 3">
    <name type="scientific">Rhizobium loti</name>
    <name type="common">Mesorhizobium loti</name>
    <dbReference type="NCBI Taxonomy" id="381"/>
    <lineage>
        <taxon>Bacteria</taxon>
        <taxon>Pseudomonadati</taxon>
        <taxon>Pseudomonadota</taxon>
        <taxon>Alphaproteobacteria</taxon>
        <taxon>Hyphomicrobiales</taxon>
        <taxon>Phyllobacteriaceae</taxon>
        <taxon>Mesorhizobium</taxon>
    </lineage>
</organism>
<dbReference type="Pfam" id="PF00685">
    <property type="entry name" value="Sulfotransfer_1"/>
    <property type="match status" value="1"/>
</dbReference>
<dbReference type="EMBL" id="QGGH01000003">
    <property type="protein sequence ID" value="PWJ91691.1"/>
    <property type="molecule type" value="Genomic_DNA"/>
</dbReference>
<feature type="domain" description="Sulfotransferase" evidence="1">
    <location>
        <begin position="47"/>
        <end position="191"/>
    </location>
</feature>
<evidence type="ECO:0000259" key="1">
    <source>
        <dbReference type="Pfam" id="PF00685"/>
    </source>
</evidence>